<dbReference type="RefSeq" id="WP_191843467.1">
    <property type="nucleotide sequence ID" value="NZ_BAAALB010000055.1"/>
</dbReference>
<dbReference type="InterPro" id="IPR023885">
    <property type="entry name" value="4Fe4S-binding_SPASM_dom"/>
</dbReference>
<keyword evidence="5" id="KW-0411">Iron-sulfur</keyword>
<feature type="compositionally biased region" description="Pro residues" evidence="6">
    <location>
        <begin position="463"/>
        <end position="475"/>
    </location>
</feature>
<dbReference type="CDD" id="cd01335">
    <property type="entry name" value="Radical_SAM"/>
    <property type="match status" value="1"/>
</dbReference>
<dbReference type="PROSITE" id="PS51918">
    <property type="entry name" value="RADICAL_SAM"/>
    <property type="match status" value="1"/>
</dbReference>
<sequence length="485" mass="52707">MWKISQFTVVHDLACRGRPGLLLVLNTATQRSMVVAEPTWAAAAGSAACPDSAEPSTRTVIAALADAGYLVAEALDENAGFLDGFDRRRLAPARINPIIAFTTDCNIACTYCYEEGVRATTMTEPVVAATVRWLERRIVLDGVIEVVPNLFGGEPLLHRRLLTDFMTRVNAMGDAHSATVAYAMSSNGMLLTEELARVLAQLRLRQIQISLDGPPAVHDQRRVGHRGQSTFAQALRGIEHACRWIPDVTVKVNFDRHNAAAVPDLFDELAARGTAERLTVKLEAIAHQFPGSKACHPSSYVIPPETPEMADTYLGLTQAARRRGLRVTPDTAHTTPCMYTSQWGVIIGPDGGISKCISLVGRPEHEVGNVLAGDWDTDRYDAAMNVRKKVTDCVSEKCAYLPVCAGGCSYESAVRGMSTATRFCTKPALERYHFGRQLLRHEARLTELGVTPLGDPDFSLPVAPAPGRAPTPVLLPMPTRRDSAT</sequence>
<dbReference type="GO" id="GO:0016491">
    <property type="term" value="F:oxidoreductase activity"/>
    <property type="evidence" value="ECO:0007669"/>
    <property type="project" value="InterPro"/>
</dbReference>
<evidence type="ECO:0000256" key="4">
    <source>
        <dbReference type="ARBA" id="ARBA00023004"/>
    </source>
</evidence>
<keyword evidence="9" id="KW-1185">Reference proteome</keyword>
<dbReference type="PANTHER" id="PTHR43273:SF8">
    <property type="entry name" value="RADICAL SAM DOMAIN PROTEIN"/>
    <property type="match status" value="1"/>
</dbReference>
<protein>
    <submittedName>
        <fullName evidence="8">Radical SAM/SPASM domain-containing protein</fullName>
    </submittedName>
</protein>
<evidence type="ECO:0000259" key="7">
    <source>
        <dbReference type="PROSITE" id="PS51918"/>
    </source>
</evidence>
<evidence type="ECO:0000256" key="5">
    <source>
        <dbReference type="ARBA" id="ARBA00023014"/>
    </source>
</evidence>
<organism evidence="8 9">
    <name type="scientific">Catellatospora chokoriensis</name>
    <dbReference type="NCBI Taxonomy" id="310353"/>
    <lineage>
        <taxon>Bacteria</taxon>
        <taxon>Bacillati</taxon>
        <taxon>Actinomycetota</taxon>
        <taxon>Actinomycetes</taxon>
        <taxon>Micromonosporales</taxon>
        <taxon>Micromonosporaceae</taxon>
        <taxon>Catellatospora</taxon>
    </lineage>
</organism>
<evidence type="ECO:0000313" key="9">
    <source>
        <dbReference type="Proteomes" id="UP000619293"/>
    </source>
</evidence>
<keyword evidence="2" id="KW-0949">S-adenosyl-L-methionine</keyword>
<name>A0A8J3JZV0_9ACTN</name>
<dbReference type="Gene3D" id="3.20.20.70">
    <property type="entry name" value="Aldolase class I"/>
    <property type="match status" value="1"/>
</dbReference>
<dbReference type="AlphaFoldDB" id="A0A8J3JZV0"/>
<feature type="region of interest" description="Disordered" evidence="6">
    <location>
        <begin position="463"/>
        <end position="485"/>
    </location>
</feature>
<dbReference type="EMBL" id="BONG01000083">
    <property type="protein sequence ID" value="GIF94146.1"/>
    <property type="molecule type" value="Genomic_DNA"/>
</dbReference>
<dbReference type="Pfam" id="PF04055">
    <property type="entry name" value="Radical_SAM"/>
    <property type="match status" value="1"/>
</dbReference>
<evidence type="ECO:0000256" key="1">
    <source>
        <dbReference type="ARBA" id="ARBA00001966"/>
    </source>
</evidence>
<dbReference type="GO" id="GO:0051536">
    <property type="term" value="F:iron-sulfur cluster binding"/>
    <property type="evidence" value="ECO:0007669"/>
    <property type="project" value="UniProtKB-KW"/>
</dbReference>
<proteinExistence type="predicted"/>
<keyword evidence="4" id="KW-0408">Iron</keyword>
<dbReference type="UniPathway" id="UPA00782"/>
<dbReference type="Proteomes" id="UP000619293">
    <property type="component" value="Unassembled WGS sequence"/>
</dbReference>
<dbReference type="SFLD" id="SFLDS00029">
    <property type="entry name" value="Radical_SAM"/>
    <property type="match status" value="1"/>
</dbReference>
<keyword evidence="3" id="KW-0479">Metal-binding</keyword>
<evidence type="ECO:0000256" key="6">
    <source>
        <dbReference type="SAM" id="MobiDB-lite"/>
    </source>
</evidence>
<dbReference type="InterPro" id="IPR007197">
    <property type="entry name" value="rSAM"/>
</dbReference>
<reference evidence="8 9" key="1">
    <citation type="submission" date="2021-01" db="EMBL/GenBank/DDBJ databases">
        <title>Whole genome shotgun sequence of Catellatospora chokoriensis NBRC 107358.</title>
        <authorList>
            <person name="Komaki H."/>
            <person name="Tamura T."/>
        </authorList>
    </citation>
    <scope>NUCLEOTIDE SEQUENCE [LARGE SCALE GENOMIC DNA]</scope>
    <source>
        <strain evidence="8 9">NBRC 107358</strain>
    </source>
</reference>
<dbReference type="InterPro" id="IPR058240">
    <property type="entry name" value="rSAM_sf"/>
</dbReference>
<comment type="cofactor">
    <cofactor evidence="1">
        <name>[4Fe-4S] cluster</name>
        <dbReference type="ChEBI" id="CHEBI:49883"/>
    </cofactor>
</comment>
<evidence type="ECO:0000256" key="3">
    <source>
        <dbReference type="ARBA" id="ARBA00022723"/>
    </source>
</evidence>
<dbReference type="SUPFAM" id="SSF102114">
    <property type="entry name" value="Radical SAM enzymes"/>
    <property type="match status" value="1"/>
</dbReference>
<feature type="domain" description="Radical SAM core" evidence="7">
    <location>
        <begin position="91"/>
        <end position="326"/>
    </location>
</feature>
<gene>
    <name evidence="8" type="ORF">Cch02nite_75900</name>
</gene>
<dbReference type="InterPro" id="IPR013785">
    <property type="entry name" value="Aldolase_TIM"/>
</dbReference>
<dbReference type="PANTHER" id="PTHR43273">
    <property type="entry name" value="ANAEROBIC SULFATASE-MATURATING ENZYME HOMOLOG ASLB-RELATED"/>
    <property type="match status" value="1"/>
</dbReference>
<evidence type="ECO:0000256" key="2">
    <source>
        <dbReference type="ARBA" id="ARBA00022691"/>
    </source>
</evidence>
<dbReference type="GO" id="GO:0046872">
    <property type="term" value="F:metal ion binding"/>
    <property type="evidence" value="ECO:0007669"/>
    <property type="project" value="UniProtKB-KW"/>
</dbReference>
<dbReference type="InterPro" id="IPR023867">
    <property type="entry name" value="Sulphatase_maturase_rSAM"/>
</dbReference>
<dbReference type="NCBIfam" id="TIGR04085">
    <property type="entry name" value="rSAM_more_4Fe4S"/>
    <property type="match status" value="1"/>
</dbReference>
<dbReference type="SFLD" id="SFLDG01067">
    <property type="entry name" value="SPASM/twitch_domain_containing"/>
    <property type="match status" value="1"/>
</dbReference>
<comment type="caution">
    <text evidence="8">The sequence shown here is derived from an EMBL/GenBank/DDBJ whole genome shotgun (WGS) entry which is preliminary data.</text>
</comment>
<evidence type="ECO:0000313" key="8">
    <source>
        <dbReference type="EMBL" id="GIF94146.1"/>
    </source>
</evidence>
<accession>A0A8J3JZV0</accession>